<name>A0A174M4E7_9FIRM</name>
<dbReference type="Proteomes" id="UP000095712">
    <property type="component" value="Unassembled WGS sequence"/>
</dbReference>
<dbReference type="RefSeq" id="WP_156331184.1">
    <property type="nucleotide sequence ID" value="NZ_CZAW01000009.1"/>
</dbReference>
<proteinExistence type="predicted"/>
<gene>
    <name evidence="2" type="ORF">ERS852523_01139</name>
</gene>
<evidence type="ECO:0000256" key="1">
    <source>
        <dbReference type="SAM" id="Phobius"/>
    </source>
</evidence>
<evidence type="ECO:0000313" key="3">
    <source>
        <dbReference type="Proteomes" id="UP000095712"/>
    </source>
</evidence>
<dbReference type="OrthoDB" id="2067683at2"/>
<keyword evidence="1" id="KW-0812">Transmembrane</keyword>
<evidence type="ECO:0008006" key="4">
    <source>
        <dbReference type="Google" id="ProtNLM"/>
    </source>
</evidence>
<dbReference type="EMBL" id="CZAW01000009">
    <property type="protein sequence ID" value="CUP28885.1"/>
    <property type="molecule type" value="Genomic_DNA"/>
</dbReference>
<dbReference type="AlphaFoldDB" id="A0A174M4E7"/>
<organism evidence="2 3">
    <name type="scientific">Blautia wexlerae</name>
    <dbReference type="NCBI Taxonomy" id="418240"/>
    <lineage>
        <taxon>Bacteria</taxon>
        <taxon>Bacillati</taxon>
        <taxon>Bacillota</taxon>
        <taxon>Clostridia</taxon>
        <taxon>Lachnospirales</taxon>
        <taxon>Lachnospiraceae</taxon>
        <taxon>Blautia</taxon>
    </lineage>
</organism>
<protein>
    <recommendedName>
        <fullName evidence="4">Extracellular solute-binding protein</fullName>
    </recommendedName>
</protein>
<keyword evidence="1" id="KW-1133">Transmembrane helix</keyword>
<feature type="transmembrane region" description="Helical" evidence="1">
    <location>
        <begin position="40"/>
        <end position="63"/>
    </location>
</feature>
<reference evidence="2 3" key="1">
    <citation type="submission" date="2015-09" db="EMBL/GenBank/DDBJ databases">
        <authorList>
            <consortium name="Pathogen Informatics"/>
        </authorList>
    </citation>
    <scope>NUCLEOTIDE SEQUENCE [LARGE SCALE GENOMIC DNA]</scope>
    <source>
        <strain evidence="2 3">2789STDY5834911</strain>
    </source>
</reference>
<accession>A0A174M4E7</accession>
<sequence length="242" mass="27867">MKKTALDDDAYLYQKREEKTEKEKWSEMNRHQRMQYFLDYYLVKLLVFTGIILAVVLFVWNFISKSKEDTVLYVAVVDEVLQTEGTEKLKEELTEYLGADGKYRKIIIDDSFYMDDGGLEKLEVYLYNKQIDVVIADEAVYKELAGYGFFQDISTVPGVSSKYADLYVKAAGYKDEDTDKDTDSFEDHSTAKGEELPYGVDISASRISDIKTKIQMPVLSIAQGAENMENAVKLLDFIYKQR</sequence>
<keyword evidence="1" id="KW-0472">Membrane</keyword>
<evidence type="ECO:0000313" key="2">
    <source>
        <dbReference type="EMBL" id="CUP28885.1"/>
    </source>
</evidence>